<evidence type="ECO:0000313" key="8">
    <source>
        <dbReference type="EMBL" id="SUZ99675.1"/>
    </source>
</evidence>
<protein>
    <recommendedName>
        <fullName evidence="9">Acetylornithine transaminase</fullName>
    </recommendedName>
</protein>
<feature type="non-terminal residue" evidence="8">
    <location>
        <position position="1"/>
    </location>
</feature>
<dbReference type="InterPro" id="IPR004636">
    <property type="entry name" value="AcOrn/SuccOrn_fam"/>
</dbReference>
<comment type="subcellular location">
    <subcellularLocation>
        <location evidence="2">Mitochondrion</location>
    </subcellularLocation>
</comment>
<proteinExistence type="predicted"/>
<reference evidence="8" key="1">
    <citation type="submission" date="2018-05" db="EMBL/GenBank/DDBJ databases">
        <authorList>
            <person name="Lanie J.A."/>
            <person name="Ng W.-L."/>
            <person name="Kazmierczak K.M."/>
            <person name="Andrzejewski T.M."/>
            <person name="Davidsen T.M."/>
            <person name="Wayne K.J."/>
            <person name="Tettelin H."/>
            <person name="Glass J.I."/>
            <person name="Rusch D."/>
            <person name="Podicherti R."/>
            <person name="Tsui H.-C.T."/>
            <person name="Winkler M.E."/>
        </authorList>
    </citation>
    <scope>NUCLEOTIDE SEQUENCE</scope>
</reference>
<evidence type="ECO:0000256" key="3">
    <source>
        <dbReference type="ARBA" id="ARBA00022576"/>
    </source>
</evidence>
<dbReference type="Gene3D" id="3.40.640.10">
    <property type="entry name" value="Type I PLP-dependent aspartate aminotransferase-like (Major domain)"/>
    <property type="match status" value="1"/>
</dbReference>
<dbReference type="AlphaFoldDB" id="A0A381S6G1"/>
<dbReference type="InterPro" id="IPR015422">
    <property type="entry name" value="PyrdxlP-dep_Trfase_small"/>
</dbReference>
<evidence type="ECO:0000256" key="5">
    <source>
        <dbReference type="ARBA" id="ARBA00022679"/>
    </source>
</evidence>
<dbReference type="Gene3D" id="3.90.1150.10">
    <property type="entry name" value="Aspartate Aminotransferase, domain 1"/>
    <property type="match status" value="1"/>
</dbReference>
<dbReference type="PROSITE" id="PS00600">
    <property type="entry name" value="AA_TRANSFER_CLASS_3"/>
    <property type="match status" value="1"/>
</dbReference>
<evidence type="ECO:0008006" key="9">
    <source>
        <dbReference type="Google" id="ProtNLM"/>
    </source>
</evidence>
<dbReference type="CDD" id="cd00610">
    <property type="entry name" value="OAT_like"/>
    <property type="match status" value="1"/>
</dbReference>
<keyword evidence="6" id="KW-0663">Pyridoxal phosphate</keyword>
<name>A0A381S6G1_9ZZZZ</name>
<dbReference type="InterPro" id="IPR049704">
    <property type="entry name" value="Aminotrans_3_PPA_site"/>
</dbReference>
<comment type="cofactor">
    <cofactor evidence="1">
        <name>pyridoxal 5'-phosphate</name>
        <dbReference type="ChEBI" id="CHEBI:597326"/>
    </cofactor>
</comment>
<dbReference type="GO" id="GO:0042802">
    <property type="term" value="F:identical protein binding"/>
    <property type="evidence" value="ECO:0007669"/>
    <property type="project" value="TreeGrafter"/>
</dbReference>
<dbReference type="GO" id="GO:0005739">
    <property type="term" value="C:mitochondrion"/>
    <property type="evidence" value="ECO:0007669"/>
    <property type="project" value="UniProtKB-SubCell"/>
</dbReference>
<keyword evidence="5" id="KW-0808">Transferase</keyword>
<gene>
    <name evidence="8" type="ORF">METZ01_LOCUS52529</name>
</gene>
<accession>A0A381S6G1</accession>
<dbReference type="PANTHER" id="PTHR11986:SF79">
    <property type="entry name" value="ACETYLORNITHINE AMINOTRANSFERASE, MITOCHONDRIAL"/>
    <property type="match status" value="1"/>
</dbReference>
<evidence type="ECO:0000256" key="2">
    <source>
        <dbReference type="ARBA" id="ARBA00004173"/>
    </source>
</evidence>
<evidence type="ECO:0000256" key="1">
    <source>
        <dbReference type="ARBA" id="ARBA00001933"/>
    </source>
</evidence>
<dbReference type="FunFam" id="3.40.640.10:FF:000004">
    <property type="entry name" value="Acetylornithine aminotransferase"/>
    <property type="match status" value="1"/>
</dbReference>
<evidence type="ECO:0000256" key="6">
    <source>
        <dbReference type="ARBA" id="ARBA00022898"/>
    </source>
</evidence>
<comment type="pathway">
    <text evidence="7">Amino-acid biosynthesis.</text>
</comment>
<organism evidence="8">
    <name type="scientific">marine metagenome</name>
    <dbReference type="NCBI Taxonomy" id="408172"/>
    <lineage>
        <taxon>unclassified sequences</taxon>
        <taxon>metagenomes</taxon>
        <taxon>ecological metagenomes</taxon>
    </lineage>
</organism>
<keyword evidence="3" id="KW-0032">Aminotransferase</keyword>
<dbReference type="GO" id="GO:0030170">
    <property type="term" value="F:pyridoxal phosphate binding"/>
    <property type="evidence" value="ECO:0007669"/>
    <property type="project" value="InterPro"/>
</dbReference>
<dbReference type="InterPro" id="IPR005814">
    <property type="entry name" value="Aminotrans_3"/>
</dbReference>
<dbReference type="GO" id="GO:0006526">
    <property type="term" value="P:L-arginine biosynthetic process"/>
    <property type="evidence" value="ECO:0007669"/>
    <property type="project" value="UniProtKB-ARBA"/>
</dbReference>
<evidence type="ECO:0000256" key="7">
    <source>
        <dbReference type="ARBA" id="ARBA00029440"/>
    </source>
</evidence>
<dbReference type="InterPro" id="IPR050103">
    <property type="entry name" value="Class-III_PLP-dep_AT"/>
</dbReference>
<sequence>VFSRGRGIHLYDDEGKEYTDLVSGIGVASLGHAHPRLAAAIDEQAKALLHTSNLYYHPLQGQLAARLTELSGLPRSFFCNSGSEAVEACLKFARRYWHTEGDVSRTEVVALENSFHGRTLGALSTTWEKSYRRPFEPLVPGVRFVPREATALTEAISTNTQVVIVEPLQGEGGVRPLSKNIAHTIQKACDDTGALLITDEVQCGLGRTGRPFYFQALDLRPDLISVGKALGAGVPIGAALVGERVAAAVAYGDHGSTYGGNLLACRAALVFLEELMDRGLLGHIVTIGALAHQQLQKLANRHPSIIDIRGEGVMWGIEIDGNTDATAIVTAALKRCLLINRTAGNVIRLLPPLTITEDELSTALATLEAAVAEAEARAS</sequence>
<evidence type="ECO:0000256" key="4">
    <source>
        <dbReference type="ARBA" id="ARBA00022605"/>
    </source>
</evidence>
<dbReference type="GO" id="GO:0008483">
    <property type="term" value="F:transaminase activity"/>
    <property type="evidence" value="ECO:0007669"/>
    <property type="project" value="UniProtKB-KW"/>
</dbReference>
<dbReference type="PIRSF" id="PIRSF000521">
    <property type="entry name" value="Transaminase_4ab_Lys_Orn"/>
    <property type="match status" value="1"/>
</dbReference>
<dbReference type="EMBL" id="UINC01002726">
    <property type="protein sequence ID" value="SUZ99675.1"/>
    <property type="molecule type" value="Genomic_DNA"/>
</dbReference>
<dbReference type="Pfam" id="PF00202">
    <property type="entry name" value="Aminotran_3"/>
    <property type="match status" value="1"/>
</dbReference>
<dbReference type="InterPro" id="IPR015424">
    <property type="entry name" value="PyrdxlP-dep_Trfase"/>
</dbReference>
<dbReference type="NCBIfam" id="TIGR00707">
    <property type="entry name" value="argD"/>
    <property type="match status" value="1"/>
</dbReference>
<dbReference type="NCBIfam" id="NF002325">
    <property type="entry name" value="PRK01278.1"/>
    <property type="match status" value="1"/>
</dbReference>
<dbReference type="PANTHER" id="PTHR11986">
    <property type="entry name" value="AMINOTRANSFERASE CLASS III"/>
    <property type="match status" value="1"/>
</dbReference>
<keyword evidence="4" id="KW-0028">Amino-acid biosynthesis</keyword>
<dbReference type="InterPro" id="IPR015421">
    <property type="entry name" value="PyrdxlP-dep_Trfase_major"/>
</dbReference>
<dbReference type="SUPFAM" id="SSF53383">
    <property type="entry name" value="PLP-dependent transferases"/>
    <property type="match status" value="1"/>
</dbReference>